<accession>A0AAD0BZK1</accession>
<organism evidence="1 2">
    <name type="scientific">Stenotrophomonas maltophilia</name>
    <name type="common">Pseudomonas maltophilia</name>
    <name type="synonym">Xanthomonas maltophilia</name>
    <dbReference type="NCBI Taxonomy" id="40324"/>
    <lineage>
        <taxon>Bacteria</taxon>
        <taxon>Pseudomonadati</taxon>
        <taxon>Pseudomonadota</taxon>
        <taxon>Gammaproteobacteria</taxon>
        <taxon>Lysobacterales</taxon>
        <taxon>Lysobacteraceae</taxon>
        <taxon>Stenotrophomonas</taxon>
        <taxon>Stenotrophomonas maltophilia group</taxon>
    </lineage>
</organism>
<dbReference type="EMBL" id="CP025298">
    <property type="protein sequence ID" value="AUI09394.1"/>
    <property type="molecule type" value="Genomic_DNA"/>
</dbReference>
<dbReference type="AlphaFoldDB" id="A0AAD0BZK1"/>
<name>A0AAD0BZK1_STEMA</name>
<reference evidence="1 2" key="1">
    <citation type="submission" date="2017-12" db="EMBL/GenBank/DDBJ databases">
        <title>Complete Genome Sequence of Stenotrophomonas maltophilia CSM2.</title>
        <authorList>
            <person name="Castro-Jaimes S."/>
            <person name="Lopez-Leal G."/>
            <person name="Barberena Jonas C."/>
            <person name="Bustos P."/>
            <person name="Perez-Oseguera A."/>
            <person name="Cevallos M.A."/>
        </authorList>
    </citation>
    <scope>NUCLEOTIDE SEQUENCE [LARGE SCALE GENOMIC DNA]</scope>
    <source>
        <strain evidence="1 2">CSM2</strain>
    </source>
</reference>
<protein>
    <submittedName>
        <fullName evidence="1">Uncharacterized protein</fullName>
    </submittedName>
</protein>
<proteinExistence type="predicted"/>
<evidence type="ECO:0000313" key="2">
    <source>
        <dbReference type="Proteomes" id="UP000234414"/>
    </source>
</evidence>
<gene>
    <name evidence="1" type="ORF">SmaCSM2_20335</name>
</gene>
<sequence>MSFFLVDSDSEFTLELSLTKESELDLRRQLEKLQQGGHSGAISRRLAAEFSRLVPELLDWDIKRPTKAQIAYARSICYRLRIELPLEAMESRQAMHLFISSRGACSHQSLEPSIGDST</sequence>
<dbReference type="Proteomes" id="UP000234414">
    <property type="component" value="Chromosome"/>
</dbReference>
<evidence type="ECO:0000313" key="1">
    <source>
        <dbReference type="EMBL" id="AUI09394.1"/>
    </source>
</evidence>